<dbReference type="AlphaFoldDB" id="A0A2W7KR75"/>
<accession>A0A2W7KR75</accession>
<keyword evidence="3" id="KW-1185">Reference proteome</keyword>
<reference evidence="2 3" key="1">
    <citation type="submission" date="2018-06" db="EMBL/GenBank/DDBJ databases">
        <title>Genomic Encyclopedia of Archaeal and Bacterial Type Strains, Phase II (KMG-II): from individual species to whole genera.</title>
        <authorList>
            <person name="Goeker M."/>
        </authorList>
    </citation>
    <scope>NUCLEOTIDE SEQUENCE [LARGE SCALE GENOMIC DNA]</scope>
    <source>
        <strain evidence="2 3">DSM 24525</strain>
    </source>
</reference>
<dbReference type="OrthoDB" id="9776275at2"/>
<keyword evidence="1" id="KW-0732">Signal</keyword>
<dbReference type="Pfam" id="PF09982">
    <property type="entry name" value="LpxR"/>
    <property type="match status" value="1"/>
</dbReference>
<dbReference type="InterPro" id="IPR018707">
    <property type="entry name" value="LpxR"/>
</dbReference>
<proteinExistence type="predicted"/>
<evidence type="ECO:0000256" key="1">
    <source>
        <dbReference type="SAM" id="SignalP"/>
    </source>
</evidence>
<feature type="chain" id="PRO_5016147597" description="DUF2219 family protein" evidence="1">
    <location>
        <begin position="25"/>
        <end position="352"/>
    </location>
</feature>
<dbReference type="Gene3D" id="2.40.128.140">
    <property type="entry name" value="Outer membrane protein"/>
    <property type="match status" value="1"/>
</dbReference>
<evidence type="ECO:0000313" key="2">
    <source>
        <dbReference type="EMBL" id="PZW51080.1"/>
    </source>
</evidence>
<gene>
    <name evidence="2" type="ORF">C8P66_101297</name>
</gene>
<organism evidence="2 3">
    <name type="scientific">Humitalea rosea</name>
    <dbReference type="NCBI Taxonomy" id="990373"/>
    <lineage>
        <taxon>Bacteria</taxon>
        <taxon>Pseudomonadati</taxon>
        <taxon>Pseudomonadota</taxon>
        <taxon>Alphaproteobacteria</taxon>
        <taxon>Acetobacterales</taxon>
        <taxon>Roseomonadaceae</taxon>
        <taxon>Humitalea</taxon>
    </lineage>
</organism>
<evidence type="ECO:0000313" key="3">
    <source>
        <dbReference type="Proteomes" id="UP000249688"/>
    </source>
</evidence>
<comment type="caution">
    <text evidence="2">The sequence shown here is derived from an EMBL/GenBank/DDBJ whole genome shotgun (WGS) entry which is preliminary data.</text>
</comment>
<name>A0A2W7KR75_9PROT</name>
<dbReference type="Proteomes" id="UP000249688">
    <property type="component" value="Unassembled WGS sequence"/>
</dbReference>
<dbReference type="RefSeq" id="WP_111396353.1">
    <property type="nucleotide sequence ID" value="NZ_QKYU01000001.1"/>
</dbReference>
<evidence type="ECO:0008006" key="4">
    <source>
        <dbReference type="Google" id="ProtNLM"/>
    </source>
</evidence>
<sequence length="352" mass="37958">MINPPTIRRLAAAAWIFSAGAAAAQTPLITTPTTPPAPDPYGTVSVSIENDTLGGTDRYYTNGVQLMYRSPSADLPSPLAWLDRQLDFLQGPGALRWGASVSHSIYTPGDTNTYTADPRDRPYAGLLLGSVSLTRATADTLSVVELQAGLVGPSALGRQVQNDFHRLIDDAPANGWAYQLHDEPVVDLVLDRKWRRELPGVLGMEMDLIPSMTLALGNLTTFAAAGGMFRIGQGLDADFGPPRVRPSLAGSAFFQPKTDEFGWYVFAGAEGRAVARDLLLEGNTWRDSPGVTARPLVGDMQVGVAFIWHGVRIAYTQVFRTEEFYGQGSRGNGIGREQGLQQFGSLSVSARF</sequence>
<dbReference type="EMBL" id="QKYU01000001">
    <property type="protein sequence ID" value="PZW51080.1"/>
    <property type="molecule type" value="Genomic_DNA"/>
</dbReference>
<protein>
    <recommendedName>
        <fullName evidence="4">DUF2219 family protein</fullName>
    </recommendedName>
</protein>
<feature type="signal peptide" evidence="1">
    <location>
        <begin position="1"/>
        <end position="24"/>
    </location>
</feature>
<dbReference type="InterPro" id="IPR037107">
    <property type="entry name" value="Put_OMP_sf"/>
</dbReference>